<keyword evidence="3" id="KW-1185">Reference proteome</keyword>
<reference evidence="2 3" key="1">
    <citation type="submission" date="2022-01" db="EMBL/GenBank/DDBJ databases">
        <authorList>
            <person name="Xiong W."/>
            <person name="Schranz E."/>
        </authorList>
    </citation>
    <scope>NUCLEOTIDE SEQUENCE [LARGE SCALE GENOMIC DNA]</scope>
</reference>
<feature type="region of interest" description="Disordered" evidence="1">
    <location>
        <begin position="56"/>
        <end position="94"/>
    </location>
</feature>
<feature type="region of interest" description="Disordered" evidence="1">
    <location>
        <begin position="1"/>
        <end position="26"/>
    </location>
</feature>
<organism evidence="2 3">
    <name type="scientific">Lactuca virosa</name>
    <dbReference type="NCBI Taxonomy" id="75947"/>
    <lineage>
        <taxon>Eukaryota</taxon>
        <taxon>Viridiplantae</taxon>
        <taxon>Streptophyta</taxon>
        <taxon>Embryophyta</taxon>
        <taxon>Tracheophyta</taxon>
        <taxon>Spermatophyta</taxon>
        <taxon>Magnoliopsida</taxon>
        <taxon>eudicotyledons</taxon>
        <taxon>Gunneridae</taxon>
        <taxon>Pentapetalae</taxon>
        <taxon>asterids</taxon>
        <taxon>campanulids</taxon>
        <taxon>Asterales</taxon>
        <taxon>Asteraceae</taxon>
        <taxon>Cichorioideae</taxon>
        <taxon>Cichorieae</taxon>
        <taxon>Lactucinae</taxon>
        <taxon>Lactuca</taxon>
    </lineage>
</organism>
<evidence type="ECO:0000256" key="1">
    <source>
        <dbReference type="SAM" id="MobiDB-lite"/>
    </source>
</evidence>
<protein>
    <submittedName>
        <fullName evidence="2">Uncharacterized protein</fullName>
    </submittedName>
</protein>
<gene>
    <name evidence="2" type="ORF">LVIROSA_LOCUS20912</name>
</gene>
<dbReference type="EMBL" id="CAKMRJ010003505">
    <property type="protein sequence ID" value="CAH1434390.1"/>
    <property type="molecule type" value="Genomic_DNA"/>
</dbReference>
<evidence type="ECO:0000313" key="3">
    <source>
        <dbReference type="Proteomes" id="UP001157418"/>
    </source>
</evidence>
<evidence type="ECO:0000313" key="2">
    <source>
        <dbReference type="EMBL" id="CAH1434390.1"/>
    </source>
</evidence>
<name>A0AAU9N6Z5_9ASTR</name>
<comment type="caution">
    <text evidence="2">The sequence shown here is derived from an EMBL/GenBank/DDBJ whole genome shotgun (WGS) entry which is preliminary data.</text>
</comment>
<proteinExistence type="predicted"/>
<accession>A0AAU9N6Z5</accession>
<dbReference type="Proteomes" id="UP001157418">
    <property type="component" value="Unassembled WGS sequence"/>
</dbReference>
<dbReference type="AlphaFoldDB" id="A0AAU9N6Z5"/>
<sequence>MTPNSGQDFIFGDSTPRGETAGHSISGSRNLYFRQRFGCKETKGKRVWPRFPCLKRPKDKKVPYSSFPDEPMQNKPPLANREEERKKGQPNQDDVNYTIVIDFRRLPEKYVITSSGKTTSWKYHNPGRRFWNCSNSLVPL</sequence>